<organism evidence="3 4">
    <name type="scientific">Stieleria neptunia</name>
    <dbReference type="NCBI Taxonomy" id="2527979"/>
    <lineage>
        <taxon>Bacteria</taxon>
        <taxon>Pseudomonadati</taxon>
        <taxon>Planctomycetota</taxon>
        <taxon>Planctomycetia</taxon>
        <taxon>Pirellulales</taxon>
        <taxon>Pirellulaceae</taxon>
        <taxon>Stieleria</taxon>
    </lineage>
</organism>
<name>A0A518HRW0_9BACT</name>
<dbReference type="Proteomes" id="UP000319004">
    <property type="component" value="Chromosome"/>
</dbReference>
<proteinExistence type="predicted"/>
<evidence type="ECO:0000256" key="2">
    <source>
        <dbReference type="SAM" id="MobiDB-lite"/>
    </source>
</evidence>
<dbReference type="Pfam" id="PF01839">
    <property type="entry name" value="FG-GAP"/>
    <property type="match status" value="2"/>
</dbReference>
<dbReference type="InterPro" id="IPR028994">
    <property type="entry name" value="Integrin_alpha_N"/>
</dbReference>
<keyword evidence="1" id="KW-0732">Signal</keyword>
<dbReference type="EMBL" id="CP037423">
    <property type="protein sequence ID" value="QDV43518.1"/>
    <property type="molecule type" value="Genomic_DNA"/>
</dbReference>
<dbReference type="Pfam" id="PF13517">
    <property type="entry name" value="FG-GAP_3"/>
    <property type="match status" value="2"/>
</dbReference>
<protein>
    <submittedName>
        <fullName evidence="3">FG-GAP repeat protein</fullName>
    </submittedName>
</protein>
<gene>
    <name evidence="3" type="ORF">Enr13x_33750</name>
</gene>
<dbReference type="PANTHER" id="PTHR44103">
    <property type="entry name" value="PROPROTEIN CONVERTASE P"/>
    <property type="match status" value="1"/>
</dbReference>
<reference evidence="3 4" key="1">
    <citation type="submission" date="2019-03" db="EMBL/GenBank/DDBJ databases">
        <title>Deep-cultivation of Planctomycetes and their phenomic and genomic characterization uncovers novel biology.</title>
        <authorList>
            <person name="Wiegand S."/>
            <person name="Jogler M."/>
            <person name="Boedeker C."/>
            <person name="Pinto D."/>
            <person name="Vollmers J."/>
            <person name="Rivas-Marin E."/>
            <person name="Kohn T."/>
            <person name="Peeters S.H."/>
            <person name="Heuer A."/>
            <person name="Rast P."/>
            <person name="Oberbeckmann S."/>
            <person name="Bunk B."/>
            <person name="Jeske O."/>
            <person name="Meyerdierks A."/>
            <person name="Storesund J.E."/>
            <person name="Kallscheuer N."/>
            <person name="Luecker S."/>
            <person name="Lage O.M."/>
            <person name="Pohl T."/>
            <person name="Merkel B.J."/>
            <person name="Hornburger P."/>
            <person name="Mueller R.-W."/>
            <person name="Bruemmer F."/>
            <person name="Labrenz M."/>
            <person name="Spormann A.M."/>
            <person name="Op den Camp H."/>
            <person name="Overmann J."/>
            <person name="Amann R."/>
            <person name="Jetten M.S.M."/>
            <person name="Mascher T."/>
            <person name="Medema M.H."/>
            <person name="Devos D.P."/>
            <person name="Kaster A.-K."/>
            <person name="Ovreas L."/>
            <person name="Rohde M."/>
            <person name="Galperin M.Y."/>
            <person name="Jogler C."/>
        </authorList>
    </citation>
    <scope>NUCLEOTIDE SEQUENCE [LARGE SCALE GENOMIC DNA]</scope>
    <source>
        <strain evidence="3 4">Enr13</strain>
    </source>
</reference>
<dbReference type="Gene3D" id="2.130.10.130">
    <property type="entry name" value="Integrin alpha, N-terminal"/>
    <property type="match status" value="3"/>
</dbReference>
<feature type="compositionally biased region" description="Polar residues" evidence="2">
    <location>
        <begin position="218"/>
        <end position="230"/>
    </location>
</feature>
<dbReference type="SUPFAM" id="SSF69318">
    <property type="entry name" value="Integrin alpha N-terminal domain"/>
    <property type="match status" value="1"/>
</dbReference>
<evidence type="ECO:0000256" key="1">
    <source>
        <dbReference type="ARBA" id="ARBA00022729"/>
    </source>
</evidence>
<accession>A0A518HRW0</accession>
<dbReference type="AlphaFoldDB" id="A0A518HRW0"/>
<dbReference type="KEGG" id="snep:Enr13x_33750"/>
<feature type="region of interest" description="Disordered" evidence="2">
    <location>
        <begin position="218"/>
        <end position="244"/>
    </location>
</feature>
<evidence type="ECO:0000313" key="4">
    <source>
        <dbReference type="Proteomes" id="UP000319004"/>
    </source>
</evidence>
<dbReference type="InterPro" id="IPR013517">
    <property type="entry name" value="FG-GAP"/>
</dbReference>
<sequence>MHEQAGLLFSTCSNSTCSNSPSSHSPPASPAMITRIPLRLAMLAPILCTLLFSALLAAGGDVHAGKPVEFTVRMLALDANEGIAAGDVDGDGVTDLVAGRQWFKGGDWAARPLRNIDDWNGYVQSNGDYLFDVNGDGRLDVIAGSFLPTEVYWYENPGEEALRLGKQWPAHLLKDTKKSQNEGQLFEDLDGDGRPEWIVNSWKKDCPMMVYRLLDRTGNSEPASETTQATGKPGGAKKAAAKPENSAKYSLVGHTLGESANGHGVAVGDLNGDGKTDVLVGQGWYEQPQSDPWGQPWIFHADWDLHSSLPMIVTDLDQDGDSDLIIGKGHDYGLSWWEQTEPDKETGKLSFEIHEIDSSFSQPHSLAWVDLDGDGNKDLITGKRYYAHNSRDPGGNEPPCLYYYTWDQASKSFQRHTIDEGHVGCGLQIVAEDLNGDSKVDIAVAGKSGTYLLLAQ</sequence>
<keyword evidence="4" id="KW-1185">Reference proteome</keyword>
<dbReference type="PANTHER" id="PTHR44103:SF1">
    <property type="entry name" value="PROPROTEIN CONVERTASE P"/>
    <property type="match status" value="1"/>
</dbReference>
<evidence type="ECO:0000313" key="3">
    <source>
        <dbReference type="EMBL" id="QDV43518.1"/>
    </source>
</evidence>